<protein>
    <submittedName>
        <fullName evidence="2">Group 1 glycosyl transferase</fullName>
    </submittedName>
</protein>
<dbReference type="SUPFAM" id="SSF53756">
    <property type="entry name" value="UDP-Glycosyltransferase/glycogen phosphorylase"/>
    <property type="match status" value="1"/>
</dbReference>
<dbReference type="Proteomes" id="UP000260665">
    <property type="component" value="Unassembled WGS sequence"/>
</dbReference>
<dbReference type="CDD" id="cd03801">
    <property type="entry name" value="GT4_PimA-like"/>
    <property type="match status" value="1"/>
</dbReference>
<name>A0A3E1RH04_9BURK</name>
<feature type="domain" description="Glycosyl transferase family 1" evidence="1">
    <location>
        <begin position="224"/>
        <end position="395"/>
    </location>
</feature>
<evidence type="ECO:0000313" key="2">
    <source>
        <dbReference type="EMBL" id="RFO98302.1"/>
    </source>
</evidence>
<dbReference type="Gene3D" id="3.40.50.2000">
    <property type="entry name" value="Glycogen Phosphorylase B"/>
    <property type="match status" value="2"/>
</dbReference>
<dbReference type="GO" id="GO:0016757">
    <property type="term" value="F:glycosyltransferase activity"/>
    <property type="evidence" value="ECO:0007669"/>
    <property type="project" value="InterPro"/>
</dbReference>
<dbReference type="OrthoDB" id="9775208at2"/>
<reference evidence="2 3" key="1">
    <citation type="submission" date="2018-05" db="EMBL/GenBank/DDBJ databases">
        <title>Rhodoferax soyangensis sp.nov., isolated from an oligotrophic freshwater lake.</title>
        <authorList>
            <person name="Park M."/>
        </authorList>
    </citation>
    <scope>NUCLEOTIDE SEQUENCE [LARGE SCALE GENOMIC DNA]</scope>
    <source>
        <strain evidence="2 3">IMCC26218</strain>
    </source>
</reference>
<dbReference type="EMBL" id="QFZK01000002">
    <property type="protein sequence ID" value="RFO98302.1"/>
    <property type="molecule type" value="Genomic_DNA"/>
</dbReference>
<dbReference type="InterPro" id="IPR050194">
    <property type="entry name" value="Glycosyltransferase_grp1"/>
</dbReference>
<keyword evidence="3" id="KW-1185">Reference proteome</keyword>
<gene>
    <name evidence="2" type="ORF">DIC66_04540</name>
</gene>
<accession>A0A3E1RH04</accession>
<dbReference type="InterPro" id="IPR001296">
    <property type="entry name" value="Glyco_trans_1"/>
</dbReference>
<evidence type="ECO:0000259" key="1">
    <source>
        <dbReference type="Pfam" id="PF00534"/>
    </source>
</evidence>
<evidence type="ECO:0000313" key="3">
    <source>
        <dbReference type="Proteomes" id="UP000260665"/>
    </source>
</evidence>
<comment type="caution">
    <text evidence="2">The sequence shown here is derived from an EMBL/GenBank/DDBJ whole genome shotgun (WGS) entry which is preliminary data.</text>
</comment>
<dbReference type="AlphaFoldDB" id="A0A3E1RH04"/>
<dbReference type="PANTHER" id="PTHR45947">
    <property type="entry name" value="SULFOQUINOVOSYL TRANSFERASE SQD2"/>
    <property type="match status" value="1"/>
</dbReference>
<dbReference type="Pfam" id="PF00534">
    <property type="entry name" value="Glycos_transf_1"/>
    <property type="match status" value="1"/>
</dbReference>
<proteinExistence type="predicted"/>
<sequence length="421" mass="46648">MRVLIVAEHASAKFGGEAVLPLHYYRVLRKRNIPVWLVVHERTKQELLTLYPNDQDRIRFVPDTKLHRFLWNVGTKLPDRISNFTVGFLMRVASQIIQRRLIKQLIKEVGINVVHQPMPVSPKEPSLLFNLGVPVVIGPMNGGMDYPPAFRRLQNKFETAAMALGRSFSSTLNTFLPGKKNAAVLLVANERTRLALPACLKDVKTQILVENGVDLSLWKDAAVKPETKPDQVVRFVYMGRLVDWKAVDILITAFAIASKSANIALSIIGDGDQRAALEQQARGLGVWAEGTEAGKIFFVGWKAQAECAQYLQSSDGLVLTSLMECGGAVVLEAMAMGLPVVATNWGGPADYIDARCGVLVQPTGREAFTRDVADALVQLASNAELRKTMGRAGRSRIEKEFDWEIKVDQMVQIYTREVQAA</sequence>
<organism evidence="2 3">
    <name type="scientific">Rhodoferax lacus</name>
    <dbReference type="NCBI Taxonomy" id="2184758"/>
    <lineage>
        <taxon>Bacteria</taxon>
        <taxon>Pseudomonadati</taxon>
        <taxon>Pseudomonadota</taxon>
        <taxon>Betaproteobacteria</taxon>
        <taxon>Burkholderiales</taxon>
        <taxon>Comamonadaceae</taxon>
        <taxon>Rhodoferax</taxon>
    </lineage>
</organism>
<keyword evidence="2" id="KW-0808">Transferase</keyword>
<dbReference type="PANTHER" id="PTHR45947:SF3">
    <property type="entry name" value="SULFOQUINOVOSYL TRANSFERASE SQD2"/>
    <property type="match status" value="1"/>
</dbReference>